<dbReference type="AlphaFoldDB" id="A0A3E0HJ00"/>
<evidence type="ECO:0000313" key="3">
    <source>
        <dbReference type="Proteomes" id="UP000256269"/>
    </source>
</evidence>
<sequence>MKRTLWRVTTAAAMSIGVVLPLAAVPAQADVGVVVGIVQAAYSLYQKFAGGGMSLDQAVAQINADIQSAKADIVSEIDRVAAANVQGCANAAVVEFADINALTPDNLQAFAMNATSCVTDANSLLSAVSDPAAKDAIGFAMNTVGPLALMARVKAGLTTPALKSVLAAGDNTLITALLPSCDHVDENGGEPGAPHFYMWECTAYNGNMGVAKVLATSQNEATSNTSRAVAQTALPILTA</sequence>
<evidence type="ECO:0000313" key="2">
    <source>
        <dbReference type="EMBL" id="REH46045.1"/>
    </source>
</evidence>
<dbReference type="OrthoDB" id="7671932at2"/>
<dbReference type="EMBL" id="QUNO01000007">
    <property type="protein sequence ID" value="REH46045.1"/>
    <property type="molecule type" value="Genomic_DNA"/>
</dbReference>
<gene>
    <name evidence="2" type="ORF">BCF44_107177</name>
</gene>
<dbReference type="RefSeq" id="WP_116176202.1">
    <property type="nucleotide sequence ID" value="NZ_CP144375.1"/>
</dbReference>
<feature type="signal peptide" evidence="1">
    <location>
        <begin position="1"/>
        <end position="29"/>
    </location>
</feature>
<keyword evidence="3" id="KW-1185">Reference proteome</keyword>
<name>A0A3E0HJ00_9PSEU</name>
<accession>A0A3E0HJ00</accession>
<keyword evidence="1" id="KW-0732">Signal</keyword>
<dbReference type="Proteomes" id="UP000256269">
    <property type="component" value="Unassembled WGS sequence"/>
</dbReference>
<proteinExistence type="predicted"/>
<comment type="caution">
    <text evidence="2">The sequence shown here is derived from an EMBL/GenBank/DDBJ whole genome shotgun (WGS) entry which is preliminary data.</text>
</comment>
<protein>
    <recommendedName>
        <fullName evidence="4">SdpC family antimicrobial peptide</fullName>
    </recommendedName>
</protein>
<organism evidence="2 3">
    <name type="scientific">Kutzneria buriramensis</name>
    <dbReference type="NCBI Taxonomy" id="1045776"/>
    <lineage>
        <taxon>Bacteria</taxon>
        <taxon>Bacillati</taxon>
        <taxon>Actinomycetota</taxon>
        <taxon>Actinomycetes</taxon>
        <taxon>Pseudonocardiales</taxon>
        <taxon>Pseudonocardiaceae</taxon>
        <taxon>Kutzneria</taxon>
    </lineage>
</organism>
<evidence type="ECO:0000256" key="1">
    <source>
        <dbReference type="SAM" id="SignalP"/>
    </source>
</evidence>
<evidence type="ECO:0008006" key="4">
    <source>
        <dbReference type="Google" id="ProtNLM"/>
    </source>
</evidence>
<reference evidence="2 3" key="1">
    <citation type="submission" date="2018-08" db="EMBL/GenBank/DDBJ databases">
        <title>Genomic Encyclopedia of Archaeal and Bacterial Type Strains, Phase II (KMG-II): from individual species to whole genera.</title>
        <authorList>
            <person name="Goeker M."/>
        </authorList>
    </citation>
    <scope>NUCLEOTIDE SEQUENCE [LARGE SCALE GENOMIC DNA]</scope>
    <source>
        <strain evidence="2 3">DSM 45791</strain>
    </source>
</reference>
<feature type="chain" id="PRO_5017724916" description="SdpC family antimicrobial peptide" evidence="1">
    <location>
        <begin position="30"/>
        <end position="239"/>
    </location>
</feature>